<feature type="signal peptide" evidence="1">
    <location>
        <begin position="1"/>
        <end position="26"/>
    </location>
</feature>
<dbReference type="InParanoid" id="A9V7R8"/>
<proteinExistence type="predicted"/>
<dbReference type="AlphaFoldDB" id="A9V7R8"/>
<feature type="chain" id="PRO_5002742918" evidence="1">
    <location>
        <begin position="27"/>
        <end position="581"/>
    </location>
</feature>
<dbReference type="Gene3D" id="3.20.20.80">
    <property type="entry name" value="Glycosidases"/>
    <property type="match status" value="1"/>
</dbReference>
<protein>
    <submittedName>
        <fullName evidence="2">Uncharacterized protein</fullName>
    </submittedName>
</protein>
<dbReference type="Proteomes" id="UP000001357">
    <property type="component" value="Unassembled WGS sequence"/>
</dbReference>
<accession>A9V7R8</accession>
<gene>
    <name evidence="2" type="ORF">MONBRDRAFT_28297</name>
</gene>
<evidence type="ECO:0000313" key="3">
    <source>
        <dbReference type="Proteomes" id="UP000001357"/>
    </source>
</evidence>
<evidence type="ECO:0000313" key="2">
    <source>
        <dbReference type="EMBL" id="EDQ86421.1"/>
    </source>
</evidence>
<keyword evidence="1" id="KW-0732">Signal</keyword>
<dbReference type="GeneID" id="5894014"/>
<dbReference type="RefSeq" id="XP_001748811.1">
    <property type="nucleotide sequence ID" value="XM_001748759.1"/>
</dbReference>
<name>A9V7R8_MONBE</name>
<sequence>MVRGWVIGVWMGVALLADSVVGMGEANLVWGAFRTVSAGANVTDWLIPAPYEPGNHTLQVLLLSHTIGTPFVVGTASQDPTVTALLLNASNSVPLTVAADILADIPALDCRTVADQVPTAFGMQYELWNTLHNNQYTMEEAIPLIGNYGSNNERALRLHAFWLRYAGIHFVMIDWSNNVFGLDNWQDLGQNMIEIMQATTNLLTLYHNMSQANQVHPCVTLLLGLDNGPVAKPDVFQDEIDWIFTNYLTTPKATEMLNFRGYPLVTILDTAGSYTKGFFNDSGLTVRLMGAQLQGRPDLVQRGYWSWMSVPSLPLALPPMDGSLQPTVAQYCDDSSHCMNEAMTITNAFFNGGGWLAPTAQGKEQGTTFLEQMKYMAQAQPKVVLVCQWNEFIGQSEGSTTTYVDIYNSTLGNDMEPTDLVQCAYQRPDDLHCGGWLWLKNRAPPQQRADIGCWVRGYRSLNMLRGATALMSDPEVALNVMFTVQAPLNFSSVEAADFAVTLDTLFSDETAFAVVCSFNGQSLGADLAHINASQCVVDDEIHISVRANTTSRYGFGVEQLNFVPETTQPVPPSVNLILRPT</sequence>
<evidence type="ECO:0000256" key="1">
    <source>
        <dbReference type="SAM" id="SignalP"/>
    </source>
</evidence>
<organism evidence="2 3">
    <name type="scientific">Monosiga brevicollis</name>
    <name type="common">Choanoflagellate</name>
    <dbReference type="NCBI Taxonomy" id="81824"/>
    <lineage>
        <taxon>Eukaryota</taxon>
        <taxon>Choanoflagellata</taxon>
        <taxon>Craspedida</taxon>
        <taxon>Salpingoecidae</taxon>
        <taxon>Monosiga</taxon>
    </lineage>
</organism>
<keyword evidence="3" id="KW-1185">Reference proteome</keyword>
<reference evidence="2 3" key="1">
    <citation type="journal article" date="2008" name="Nature">
        <title>The genome of the choanoflagellate Monosiga brevicollis and the origin of metazoans.</title>
        <authorList>
            <consortium name="JGI Sequencing"/>
            <person name="King N."/>
            <person name="Westbrook M.J."/>
            <person name="Young S.L."/>
            <person name="Kuo A."/>
            <person name="Abedin M."/>
            <person name="Chapman J."/>
            <person name="Fairclough S."/>
            <person name="Hellsten U."/>
            <person name="Isogai Y."/>
            <person name="Letunic I."/>
            <person name="Marr M."/>
            <person name="Pincus D."/>
            <person name="Putnam N."/>
            <person name="Rokas A."/>
            <person name="Wright K.J."/>
            <person name="Zuzow R."/>
            <person name="Dirks W."/>
            <person name="Good M."/>
            <person name="Goodstein D."/>
            <person name="Lemons D."/>
            <person name="Li W."/>
            <person name="Lyons J.B."/>
            <person name="Morris A."/>
            <person name="Nichols S."/>
            <person name="Richter D.J."/>
            <person name="Salamov A."/>
            <person name="Bork P."/>
            <person name="Lim W.A."/>
            <person name="Manning G."/>
            <person name="Miller W.T."/>
            <person name="McGinnis W."/>
            <person name="Shapiro H."/>
            <person name="Tjian R."/>
            <person name="Grigoriev I.V."/>
            <person name="Rokhsar D."/>
        </authorList>
    </citation>
    <scope>NUCLEOTIDE SEQUENCE [LARGE SCALE GENOMIC DNA]</scope>
    <source>
        <strain evidence="3">MX1 / ATCC 50154</strain>
    </source>
</reference>
<dbReference type="KEGG" id="mbr:MONBRDRAFT_28297"/>
<dbReference type="EMBL" id="CH991566">
    <property type="protein sequence ID" value="EDQ86421.1"/>
    <property type="molecule type" value="Genomic_DNA"/>
</dbReference>